<gene>
    <name evidence="9" type="ORF">GSTENG00026542001</name>
</gene>
<dbReference type="Pfam" id="PF10591">
    <property type="entry name" value="SPARC_Ca_bdg"/>
    <property type="match status" value="1"/>
</dbReference>
<dbReference type="InterPro" id="IPR036857">
    <property type="entry name" value="Thyroglobulin_1_sf"/>
</dbReference>
<dbReference type="GO" id="GO:0050840">
    <property type="term" value="F:extracellular matrix binding"/>
    <property type="evidence" value="ECO:0007669"/>
    <property type="project" value="TreeGrafter"/>
</dbReference>
<evidence type="ECO:0000256" key="6">
    <source>
        <dbReference type="PROSITE-ProRule" id="PRU00500"/>
    </source>
</evidence>
<evidence type="ECO:0000313" key="9">
    <source>
        <dbReference type="EMBL" id="CAG06250.1"/>
    </source>
</evidence>
<reference evidence="9" key="2">
    <citation type="submission" date="2004-02" db="EMBL/GenBank/DDBJ databases">
        <authorList>
            <consortium name="Genoscope"/>
            <consortium name="Whitehead Institute Centre for Genome Research"/>
        </authorList>
    </citation>
    <scope>NUCLEOTIDE SEQUENCE</scope>
</reference>
<keyword evidence="2" id="KW-0964">Secreted</keyword>
<comment type="subcellular location">
    <subcellularLocation>
        <location evidence="1">Secreted</location>
    </subcellularLocation>
</comment>
<dbReference type="PANTHER" id="PTHR13866:SF17">
    <property type="entry name" value="TESTICAN-1"/>
    <property type="match status" value="1"/>
</dbReference>
<dbReference type="PROSITE" id="PS51162">
    <property type="entry name" value="THYROGLOBULIN_1_2"/>
    <property type="match status" value="1"/>
</dbReference>
<dbReference type="CDD" id="cd00191">
    <property type="entry name" value="TY"/>
    <property type="match status" value="1"/>
</dbReference>
<feature type="compositionally biased region" description="Basic residues" evidence="7">
    <location>
        <begin position="363"/>
        <end position="374"/>
    </location>
</feature>
<feature type="region of interest" description="Disordered" evidence="7">
    <location>
        <begin position="324"/>
        <end position="396"/>
    </location>
</feature>
<dbReference type="SMART" id="SM00211">
    <property type="entry name" value="TY"/>
    <property type="match status" value="1"/>
</dbReference>
<keyword evidence="5" id="KW-0325">Glycoprotein</keyword>
<proteinExistence type="predicted"/>
<dbReference type="AlphaFoldDB" id="Q4RZD2"/>
<feature type="domain" description="Thyroglobulin type-1" evidence="8">
    <location>
        <begin position="205"/>
        <end position="331"/>
    </location>
</feature>
<dbReference type="OrthoDB" id="8875634at2759"/>
<dbReference type="SUPFAM" id="SSF57610">
    <property type="entry name" value="Thyroglobulin type-1 domain"/>
    <property type="match status" value="1"/>
</dbReference>
<evidence type="ECO:0000256" key="1">
    <source>
        <dbReference type="ARBA" id="ARBA00004613"/>
    </source>
</evidence>
<dbReference type="Gene3D" id="4.10.800.10">
    <property type="entry name" value="Thyroglobulin type-1"/>
    <property type="match status" value="1"/>
</dbReference>
<dbReference type="PANTHER" id="PTHR13866">
    <property type="entry name" value="SPARC OSTEONECTIN"/>
    <property type="match status" value="1"/>
</dbReference>
<dbReference type="Gene3D" id="1.10.238.10">
    <property type="entry name" value="EF-hand"/>
    <property type="match status" value="1"/>
</dbReference>
<feature type="disulfide bond" evidence="6">
    <location>
        <begin position="303"/>
        <end position="310"/>
    </location>
</feature>
<keyword evidence="4 6" id="KW-1015">Disulfide bond</keyword>
<comment type="caution">
    <text evidence="6">Lacks conserved residue(s) required for the propagation of feature annotation.</text>
</comment>
<evidence type="ECO:0000256" key="7">
    <source>
        <dbReference type="SAM" id="MobiDB-lite"/>
    </source>
</evidence>
<dbReference type="PROSITE" id="PS00484">
    <property type="entry name" value="THYROGLOBULIN_1_1"/>
    <property type="match status" value="1"/>
</dbReference>
<name>Q4RZD2_TETNG</name>
<dbReference type="GO" id="GO:0005615">
    <property type="term" value="C:extracellular space"/>
    <property type="evidence" value="ECO:0007669"/>
    <property type="project" value="TreeGrafter"/>
</dbReference>
<reference evidence="9" key="1">
    <citation type="journal article" date="2004" name="Nature">
        <title>Genome duplication in the teleost fish Tetraodon nigroviridis reveals the early vertebrate proto-karyotype.</title>
        <authorList>
            <person name="Jaillon O."/>
            <person name="Aury J.-M."/>
            <person name="Brunet F."/>
            <person name="Petit J.-L."/>
            <person name="Stange-Thomann N."/>
            <person name="Mauceli E."/>
            <person name="Bouneau L."/>
            <person name="Fischer C."/>
            <person name="Ozouf-Costaz C."/>
            <person name="Bernot A."/>
            <person name="Nicaud S."/>
            <person name="Jaffe D."/>
            <person name="Fisher S."/>
            <person name="Lutfalla G."/>
            <person name="Dossat C."/>
            <person name="Segurens B."/>
            <person name="Dasilva C."/>
            <person name="Salanoubat M."/>
            <person name="Levy M."/>
            <person name="Boudet N."/>
            <person name="Castellano S."/>
            <person name="Anthouard V."/>
            <person name="Jubin C."/>
            <person name="Castelli V."/>
            <person name="Katinka M."/>
            <person name="Vacherie B."/>
            <person name="Biemont C."/>
            <person name="Skalli Z."/>
            <person name="Cattolico L."/>
            <person name="Poulain J."/>
            <person name="De Berardinis V."/>
            <person name="Cruaud C."/>
            <person name="Duprat S."/>
            <person name="Brottier P."/>
            <person name="Coutanceau J.-P."/>
            <person name="Gouzy J."/>
            <person name="Parra G."/>
            <person name="Lardier G."/>
            <person name="Chapple C."/>
            <person name="McKernan K.J."/>
            <person name="McEwan P."/>
            <person name="Bosak S."/>
            <person name="Kellis M."/>
            <person name="Volff J.-N."/>
            <person name="Guigo R."/>
            <person name="Zody M.C."/>
            <person name="Mesirov J."/>
            <person name="Lindblad-Toh K."/>
            <person name="Birren B."/>
            <person name="Nusbaum C."/>
            <person name="Kahn D."/>
            <person name="Robinson-Rechavi M."/>
            <person name="Laudet V."/>
            <person name="Schachter V."/>
            <person name="Quetier F."/>
            <person name="Saurin W."/>
            <person name="Scarpelli C."/>
            <person name="Wincker P."/>
            <person name="Lander E.S."/>
            <person name="Weissenbach J."/>
            <person name="Roest Crollius H."/>
        </authorList>
    </citation>
    <scope>NUCLEOTIDE SEQUENCE [LARGE SCALE GENOMIC DNA]</scope>
</reference>
<evidence type="ECO:0000256" key="3">
    <source>
        <dbReference type="ARBA" id="ARBA00022729"/>
    </source>
</evidence>
<dbReference type="KEGG" id="tng:GSTEN00026542G001"/>
<evidence type="ECO:0000256" key="5">
    <source>
        <dbReference type="ARBA" id="ARBA00023180"/>
    </source>
</evidence>
<dbReference type="InterPro" id="IPR019577">
    <property type="entry name" value="SPARC/Testican_Ca-bd-dom"/>
</dbReference>
<dbReference type="EMBL" id="CAAE01014944">
    <property type="protein sequence ID" value="CAG06250.1"/>
    <property type="molecule type" value="Genomic_DNA"/>
</dbReference>
<evidence type="ECO:0000256" key="2">
    <source>
        <dbReference type="ARBA" id="ARBA00022525"/>
    </source>
</evidence>
<dbReference type="GO" id="GO:0005518">
    <property type="term" value="F:collagen binding"/>
    <property type="evidence" value="ECO:0007669"/>
    <property type="project" value="TreeGrafter"/>
</dbReference>
<organism evidence="9">
    <name type="scientific">Tetraodon nigroviridis</name>
    <name type="common">Spotted green pufferfish</name>
    <name type="synonym">Chelonodon nigroviridis</name>
    <dbReference type="NCBI Taxonomy" id="99883"/>
    <lineage>
        <taxon>Eukaryota</taxon>
        <taxon>Metazoa</taxon>
        <taxon>Chordata</taxon>
        <taxon>Craniata</taxon>
        <taxon>Vertebrata</taxon>
        <taxon>Euteleostomi</taxon>
        <taxon>Actinopterygii</taxon>
        <taxon>Neopterygii</taxon>
        <taxon>Teleostei</taxon>
        <taxon>Neoteleostei</taxon>
        <taxon>Acanthomorphata</taxon>
        <taxon>Eupercaria</taxon>
        <taxon>Tetraodontiformes</taxon>
        <taxon>Tetradontoidea</taxon>
        <taxon>Tetraodontidae</taxon>
        <taxon>Tetraodon</taxon>
    </lineage>
</organism>
<dbReference type="GO" id="GO:0005509">
    <property type="term" value="F:calcium ion binding"/>
    <property type="evidence" value="ECO:0007669"/>
    <property type="project" value="InterPro"/>
</dbReference>
<dbReference type="MEROPS" id="I31.006"/>
<dbReference type="CDD" id="cd16237">
    <property type="entry name" value="EFh_SPARC_TICN1"/>
    <property type="match status" value="1"/>
</dbReference>
<dbReference type="InterPro" id="IPR011992">
    <property type="entry name" value="EF-hand-dom_pair"/>
</dbReference>
<comment type="caution">
    <text evidence="9">The sequence shown here is derived from an EMBL/GenBank/DDBJ whole genome shotgun (WGS) entry which is preliminary data.</text>
</comment>
<keyword evidence="3" id="KW-0732">Signal</keyword>
<feature type="compositionally biased region" description="Acidic residues" evidence="7">
    <location>
        <begin position="379"/>
        <end position="396"/>
    </location>
</feature>
<evidence type="ECO:0000256" key="4">
    <source>
        <dbReference type="ARBA" id="ARBA00023157"/>
    </source>
</evidence>
<dbReference type="InterPro" id="IPR000716">
    <property type="entry name" value="Thyroglobulin_1"/>
</dbReference>
<evidence type="ECO:0000259" key="8">
    <source>
        <dbReference type="PROSITE" id="PS51162"/>
    </source>
</evidence>
<dbReference type="SUPFAM" id="SSF47473">
    <property type="entry name" value="EF-hand"/>
    <property type="match status" value="1"/>
</dbReference>
<accession>Q4RZD2</accession>
<protein>
    <submittedName>
        <fullName evidence="9">(spotted green pufferfish) hypothetical protein</fullName>
    </submittedName>
</protein>
<sequence length="396" mass="44358">MATEKFSSNGTLELTGNEAVLLVEKDQLGCTDSELHSLAARLKDWFRVLHLDANRDLKSSDNFDSTTGHFDTSILPICKDSLGWMFNKLDINFDLLLDQSELSALYLDKYEMCMKPLFNSCDSFKDGKLSNNEWCYCFQKPEGELGGGQRGLPCQSEKTRVQAQSQRKTLIGECERLTPTWPLLSFCLTISTIGWVAENSMKNELMVCRVKVEQACAQLFVPVCVCVRVTPLHSTTYAFHLAICTAVIDLPLSGKLRGPRSLSASHLFGLNLLTRPHLGFVWSFSGSYIPRCTDEGYFKSTQCHSSTGQCWCVDKYGNEIAGSRKQGNPNCDEDQETSGDFASGGGVILLDDQEEEPSQSGRSRQKKRRGRIHPRGTIEDDEDEEDDKDDETGYTW</sequence>
<dbReference type="Pfam" id="PF00086">
    <property type="entry name" value="Thyroglobulin_1"/>
    <property type="match status" value="1"/>
</dbReference>